<dbReference type="InterPro" id="IPR012337">
    <property type="entry name" value="RNaseH-like_sf"/>
</dbReference>
<feature type="active site" evidence="13">
    <location>
        <position position="9"/>
    </location>
</feature>
<organism evidence="15 16">
    <name type="scientific">Succinivibrio dextrinosolvens DSM 3072</name>
    <dbReference type="NCBI Taxonomy" id="1123324"/>
    <lineage>
        <taxon>Bacteria</taxon>
        <taxon>Pseudomonadati</taxon>
        <taxon>Pseudomonadota</taxon>
        <taxon>Gammaproteobacteria</taxon>
        <taxon>Aeromonadales</taxon>
        <taxon>Succinivibrionaceae</taxon>
        <taxon>Succinivibrio</taxon>
    </lineage>
</organism>
<comment type="subunit">
    <text evidence="13">Homodimer which binds Holliday junction (HJ) DNA. The HJ becomes 2-fold symmetrical on binding to RuvC with unstacked arms; it has a different conformation from HJ DNA in complex with RuvA. In the full resolvosome a probable DNA-RuvA(4)-RuvB(12)-RuvC(2) complex forms which resolves the HJ.</text>
</comment>
<keyword evidence="2 13" id="KW-0963">Cytoplasm</keyword>
<keyword evidence="7 13" id="KW-0378">Hydrolase</keyword>
<dbReference type="GO" id="GO:0048476">
    <property type="term" value="C:Holliday junction resolvase complex"/>
    <property type="evidence" value="ECO:0007669"/>
    <property type="project" value="UniProtKB-UniRule"/>
</dbReference>
<evidence type="ECO:0000256" key="12">
    <source>
        <dbReference type="ARBA" id="ARBA00029354"/>
    </source>
</evidence>
<dbReference type="GO" id="GO:0003677">
    <property type="term" value="F:DNA binding"/>
    <property type="evidence" value="ECO:0007669"/>
    <property type="project" value="UniProtKB-KW"/>
</dbReference>
<feature type="binding site" evidence="13">
    <location>
        <position position="140"/>
    </location>
    <ligand>
        <name>Mg(2+)</name>
        <dbReference type="ChEBI" id="CHEBI:18420"/>
        <label>1</label>
    </ligand>
</feature>
<evidence type="ECO:0000256" key="3">
    <source>
        <dbReference type="ARBA" id="ARBA00022722"/>
    </source>
</evidence>
<protein>
    <recommendedName>
        <fullName evidence="13 14">Crossover junction endodeoxyribonuclease RuvC</fullName>
        <ecNumber evidence="13 14">3.1.21.10</ecNumber>
    </recommendedName>
    <alternativeName>
        <fullName evidence="13">Holliday junction nuclease RuvC</fullName>
    </alternativeName>
    <alternativeName>
        <fullName evidence="13">Holliday junction resolvase RuvC</fullName>
    </alternativeName>
</protein>
<keyword evidence="5 13" id="KW-0255">Endonuclease</keyword>
<dbReference type="RefSeq" id="WP_078929006.1">
    <property type="nucleotide sequence ID" value="NZ_FUXX01000027.1"/>
</dbReference>
<evidence type="ECO:0000256" key="1">
    <source>
        <dbReference type="ARBA" id="ARBA00009518"/>
    </source>
</evidence>
<accession>A0A1T4VJ58</accession>
<dbReference type="InterPro" id="IPR002176">
    <property type="entry name" value="X-over_junc_endoDNase_RuvC"/>
</dbReference>
<evidence type="ECO:0000256" key="13">
    <source>
        <dbReference type="HAMAP-Rule" id="MF_00034"/>
    </source>
</evidence>
<feature type="binding site" evidence="13">
    <location>
        <position position="68"/>
    </location>
    <ligand>
        <name>Mg(2+)</name>
        <dbReference type="ChEBI" id="CHEBI:18420"/>
        <label>2</label>
    </ligand>
</feature>
<dbReference type="CDD" id="cd16962">
    <property type="entry name" value="RuvC"/>
    <property type="match status" value="1"/>
</dbReference>
<comment type="cofactor">
    <cofactor evidence="13">
        <name>Mg(2+)</name>
        <dbReference type="ChEBI" id="CHEBI:18420"/>
    </cofactor>
    <text evidence="13">Binds 2 Mg(2+) ion per subunit.</text>
</comment>
<dbReference type="HAMAP" id="MF_00034">
    <property type="entry name" value="RuvC"/>
    <property type="match status" value="1"/>
</dbReference>
<comment type="subcellular location">
    <subcellularLocation>
        <location evidence="13">Cytoplasm</location>
    </subcellularLocation>
</comment>
<feature type="active site" evidence="13">
    <location>
        <position position="68"/>
    </location>
</feature>
<dbReference type="GO" id="GO:0000287">
    <property type="term" value="F:magnesium ion binding"/>
    <property type="evidence" value="ECO:0007669"/>
    <property type="project" value="UniProtKB-UniRule"/>
</dbReference>
<dbReference type="GO" id="GO:0008821">
    <property type="term" value="F:crossover junction DNA endonuclease activity"/>
    <property type="evidence" value="ECO:0007669"/>
    <property type="project" value="UniProtKB-UniRule"/>
</dbReference>
<evidence type="ECO:0000256" key="4">
    <source>
        <dbReference type="ARBA" id="ARBA00022723"/>
    </source>
</evidence>
<dbReference type="EMBL" id="FUXX01000027">
    <property type="protein sequence ID" value="SKA64898.1"/>
    <property type="molecule type" value="Genomic_DNA"/>
</dbReference>
<dbReference type="EC" id="3.1.21.10" evidence="13 14"/>
<name>A0A1T4VJ58_9GAMM</name>
<keyword evidence="9 13" id="KW-0238">DNA-binding</keyword>
<evidence type="ECO:0000256" key="11">
    <source>
        <dbReference type="ARBA" id="ARBA00023204"/>
    </source>
</evidence>
<feature type="binding site" evidence="13">
    <location>
        <position position="9"/>
    </location>
    <ligand>
        <name>Mg(2+)</name>
        <dbReference type="ChEBI" id="CHEBI:18420"/>
        <label>1</label>
    </ligand>
</feature>
<comment type="similarity">
    <text evidence="1 13">Belongs to the RuvC family.</text>
</comment>
<evidence type="ECO:0000256" key="7">
    <source>
        <dbReference type="ARBA" id="ARBA00022801"/>
    </source>
</evidence>
<evidence type="ECO:0000313" key="15">
    <source>
        <dbReference type="EMBL" id="SKA64898.1"/>
    </source>
</evidence>
<keyword evidence="8 13" id="KW-0460">Magnesium</keyword>
<dbReference type="NCBIfam" id="TIGR00228">
    <property type="entry name" value="ruvC"/>
    <property type="match status" value="1"/>
</dbReference>
<reference evidence="16" key="1">
    <citation type="submission" date="2017-02" db="EMBL/GenBank/DDBJ databases">
        <authorList>
            <person name="Varghese N."/>
            <person name="Submissions S."/>
        </authorList>
    </citation>
    <scope>NUCLEOTIDE SEQUENCE [LARGE SCALE GENOMIC DNA]</scope>
    <source>
        <strain evidence="16">DSM 3072</strain>
    </source>
</reference>
<evidence type="ECO:0000256" key="8">
    <source>
        <dbReference type="ARBA" id="ARBA00022842"/>
    </source>
</evidence>
<dbReference type="Pfam" id="PF02075">
    <property type="entry name" value="RuvC"/>
    <property type="match status" value="1"/>
</dbReference>
<keyword evidence="4 13" id="KW-0479">Metal-binding</keyword>
<dbReference type="PANTHER" id="PTHR30194">
    <property type="entry name" value="CROSSOVER JUNCTION ENDODEOXYRIBONUCLEASE RUVC"/>
    <property type="match status" value="1"/>
</dbReference>
<dbReference type="PRINTS" id="PR00696">
    <property type="entry name" value="RSOLVASERUVC"/>
</dbReference>
<dbReference type="SUPFAM" id="SSF53098">
    <property type="entry name" value="Ribonuclease H-like"/>
    <property type="match status" value="1"/>
</dbReference>
<sequence length="180" mass="19379">MSSIVIGIDPGSRFTGYGIIEYIGNTPNYLGSGCIKTGDGDLASKLKIIYDGVYSLIEQFHPTAMAVEETFLSKNVQSTVKLSEARASAIVAGANLGLSVFEYTPMQIKQAVVGYGWAEKEQVQYMVKRILRLSGNPQADAADGLACALCHCFTNQITTAMGNEVADTSSIHGRLQNKFK</sequence>
<keyword evidence="10 13" id="KW-0233">DNA recombination</keyword>
<keyword evidence="6 13" id="KW-0227">DNA damage</keyword>
<dbReference type="Proteomes" id="UP000242432">
    <property type="component" value="Unassembled WGS sequence"/>
</dbReference>
<dbReference type="PROSITE" id="PS01321">
    <property type="entry name" value="RUVC"/>
    <property type="match status" value="1"/>
</dbReference>
<dbReference type="GO" id="GO:0005737">
    <property type="term" value="C:cytoplasm"/>
    <property type="evidence" value="ECO:0007669"/>
    <property type="project" value="UniProtKB-SubCell"/>
</dbReference>
<keyword evidence="16" id="KW-1185">Reference proteome</keyword>
<evidence type="ECO:0000256" key="10">
    <source>
        <dbReference type="ARBA" id="ARBA00023172"/>
    </source>
</evidence>
<proteinExistence type="inferred from homology"/>
<comment type="function">
    <text evidence="13">The RuvA-RuvB-RuvC complex processes Holliday junction (HJ) DNA during genetic recombination and DNA repair. Endonuclease that resolves HJ intermediates. Cleaves cruciform DNA by making single-stranded nicks across the HJ at symmetrical positions within the homologous arms, yielding a 5'-phosphate and a 3'-hydroxyl group; requires a central core of homology in the junction. The consensus cleavage sequence is 5'-(A/T)TT(C/G)-3'. Cleavage occurs on the 3'-side of the TT dinucleotide at the point of strand exchange. HJ branch migration catalyzed by RuvA-RuvB allows RuvC to scan DNA until it finds its consensus sequence, where it cleaves and resolves the cruciform DNA.</text>
</comment>
<evidence type="ECO:0000256" key="14">
    <source>
        <dbReference type="NCBIfam" id="TIGR00228"/>
    </source>
</evidence>
<evidence type="ECO:0000256" key="5">
    <source>
        <dbReference type="ARBA" id="ARBA00022759"/>
    </source>
</evidence>
<dbReference type="FunFam" id="3.30.420.10:FF:000002">
    <property type="entry name" value="Crossover junction endodeoxyribonuclease RuvC"/>
    <property type="match status" value="1"/>
</dbReference>
<evidence type="ECO:0000256" key="9">
    <source>
        <dbReference type="ARBA" id="ARBA00023125"/>
    </source>
</evidence>
<keyword evidence="3 13" id="KW-0540">Nuclease</keyword>
<dbReference type="InterPro" id="IPR036397">
    <property type="entry name" value="RNaseH_sf"/>
</dbReference>
<dbReference type="AlphaFoldDB" id="A0A1T4VJ58"/>
<evidence type="ECO:0000256" key="6">
    <source>
        <dbReference type="ARBA" id="ARBA00022763"/>
    </source>
</evidence>
<dbReference type="PANTHER" id="PTHR30194:SF3">
    <property type="entry name" value="CROSSOVER JUNCTION ENDODEOXYRIBONUCLEASE RUVC"/>
    <property type="match status" value="1"/>
</dbReference>
<evidence type="ECO:0000313" key="16">
    <source>
        <dbReference type="Proteomes" id="UP000242432"/>
    </source>
</evidence>
<gene>
    <name evidence="13" type="primary">ruvC</name>
    <name evidence="15" type="ORF">SAMN02745213_01591</name>
</gene>
<dbReference type="InterPro" id="IPR020563">
    <property type="entry name" value="X-over_junc_endoDNase_Mg_BS"/>
</dbReference>
<comment type="catalytic activity">
    <reaction evidence="12 13">
        <text>Endonucleolytic cleavage at a junction such as a reciprocal single-stranded crossover between two homologous DNA duplexes (Holliday junction).</text>
        <dbReference type="EC" id="3.1.21.10"/>
    </reaction>
</comment>
<feature type="active site" evidence="13">
    <location>
        <position position="140"/>
    </location>
</feature>
<keyword evidence="11 13" id="KW-0234">DNA repair</keyword>
<dbReference type="GO" id="GO:0006281">
    <property type="term" value="P:DNA repair"/>
    <property type="evidence" value="ECO:0007669"/>
    <property type="project" value="UniProtKB-UniRule"/>
</dbReference>
<dbReference type="GO" id="GO:0006310">
    <property type="term" value="P:DNA recombination"/>
    <property type="evidence" value="ECO:0007669"/>
    <property type="project" value="UniProtKB-UniRule"/>
</dbReference>
<dbReference type="Gene3D" id="3.30.420.10">
    <property type="entry name" value="Ribonuclease H-like superfamily/Ribonuclease H"/>
    <property type="match status" value="1"/>
</dbReference>
<evidence type="ECO:0000256" key="2">
    <source>
        <dbReference type="ARBA" id="ARBA00022490"/>
    </source>
</evidence>
<dbReference type="STRING" id="83771.SAMN02910357_00306"/>